<evidence type="ECO:0000256" key="10">
    <source>
        <dbReference type="ARBA" id="ARBA00033765"/>
    </source>
</evidence>
<dbReference type="InterPro" id="IPR005839">
    <property type="entry name" value="Methylthiotransferase"/>
</dbReference>
<dbReference type="Gene3D" id="3.40.50.12160">
    <property type="entry name" value="Methylthiotransferase, N-terminal domain"/>
    <property type="match status" value="1"/>
</dbReference>
<dbReference type="SFLD" id="SFLDS00029">
    <property type="entry name" value="Radical_SAM"/>
    <property type="match status" value="1"/>
</dbReference>
<evidence type="ECO:0000256" key="11">
    <source>
        <dbReference type="HAMAP-Rule" id="MF_01864"/>
    </source>
</evidence>
<reference evidence="15" key="2">
    <citation type="submission" date="2021-04" db="EMBL/GenBank/DDBJ databases">
        <authorList>
            <person name="Gilroy R."/>
        </authorList>
    </citation>
    <scope>NUCLEOTIDE SEQUENCE</scope>
    <source>
        <strain evidence="15">A5-1222</strain>
    </source>
</reference>
<dbReference type="GO" id="GO:0035597">
    <property type="term" value="F:tRNA-2-methylthio-N(6)-dimethylallyladenosine(37) synthase activity"/>
    <property type="evidence" value="ECO:0007669"/>
    <property type="project" value="UniProtKB-EC"/>
</dbReference>
<feature type="binding site" evidence="11">
    <location>
        <position position="56"/>
    </location>
    <ligand>
        <name>[4Fe-4S] cluster</name>
        <dbReference type="ChEBI" id="CHEBI:49883"/>
        <label>1</label>
    </ligand>
</feature>
<dbReference type="PROSITE" id="PS50926">
    <property type="entry name" value="TRAM"/>
    <property type="match status" value="1"/>
</dbReference>
<keyword evidence="9 11" id="KW-0411">Iron-sulfur</keyword>
<keyword evidence="6 11" id="KW-0819">tRNA processing</keyword>
<dbReference type="GO" id="GO:0005829">
    <property type="term" value="C:cytosol"/>
    <property type="evidence" value="ECO:0007669"/>
    <property type="project" value="TreeGrafter"/>
</dbReference>
<evidence type="ECO:0000259" key="13">
    <source>
        <dbReference type="PROSITE" id="PS51449"/>
    </source>
</evidence>
<evidence type="ECO:0000256" key="7">
    <source>
        <dbReference type="ARBA" id="ARBA00022723"/>
    </source>
</evidence>
<dbReference type="CDD" id="cd01335">
    <property type="entry name" value="Radical_SAM"/>
    <property type="match status" value="1"/>
</dbReference>
<dbReference type="FunFam" id="3.80.30.20:FF:000001">
    <property type="entry name" value="tRNA-2-methylthio-N(6)-dimethylallyladenosine synthase 2"/>
    <property type="match status" value="1"/>
</dbReference>
<dbReference type="NCBIfam" id="TIGR01574">
    <property type="entry name" value="miaB-methiolase"/>
    <property type="match status" value="1"/>
</dbReference>
<dbReference type="SMART" id="SM00729">
    <property type="entry name" value="Elp3"/>
    <property type="match status" value="1"/>
</dbReference>
<evidence type="ECO:0000259" key="14">
    <source>
        <dbReference type="PROSITE" id="PS51918"/>
    </source>
</evidence>
<dbReference type="InterPro" id="IPR002792">
    <property type="entry name" value="TRAM_dom"/>
</dbReference>
<dbReference type="InterPro" id="IPR013848">
    <property type="entry name" value="Methylthiotransferase_N"/>
</dbReference>
<feature type="binding site" evidence="11">
    <location>
        <position position="209"/>
    </location>
    <ligand>
        <name>[4Fe-4S] cluster</name>
        <dbReference type="ChEBI" id="CHEBI:49883"/>
        <label>2</label>
        <note>4Fe-4S-S-AdoMet</note>
    </ligand>
</feature>
<evidence type="ECO:0000256" key="3">
    <source>
        <dbReference type="ARBA" id="ARBA00022490"/>
    </source>
</evidence>
<feature type="binding site" evidence="11">
    <location>
        <position position="126"/>
    </location>
    <ligand>
        <name>[4Fe-4S] cluster</name>
        <dbReference type="ChEBI" id="CHEBI:49883"/>
        <label>1</label>
    </ligand>
</feature>
<dbReference type="SFLD" id="SFLDF00273">
    <property type="entry name" value="(dimethylallyl)adenosine_tRNA"/>
    <property type="match status" value="1"/>
</dbReference>
<evidence type="ECO:0000259" key="12">
    <source>
        <dbReference type="PROSITE" id="PS50926"/>
    </source>
</evidence>
<feature type="binding site" evidence="11">
    <location>
        <position position="92"/>
    </location>
    <ligand>
        <name>[4Fe-4S] cluster</name>
        <dbReference type="ChEBI" id="CHEBI:49883"/>
        <label>1</label>
    </ligand>
</feature>
<feature type="domain" description="Radical SAM core" evidence="14">
    <location>
        <begin position="188"/>
        <end position="418"/>
    </location>
</feature>
<dbReference type="Gene3D" id="3.80.30.20">
    <property type="entry name" value="tm_1862 like domain"/>
    <property type="match status" value="1"/>
</dbReference>
<sequence length="485" mass="56328">MNNKRKIDYSKYFMPNMDKARKRINNSTHIYDSFEIPTNIINIGKSKTYHIRTYGCQSNLRDTEIMKGILELLGYTWNEDIYTSDFVILNTCAIRENAEEKVFGEIGLLKKIKQINPNFIFGIAGCMSQEEGVVKRIIETHEHVDFIIGTHNIYRLPNVIEETLLNKQTVVEVWAKEGDVVENLPSVRDSNIKAWVNIMYGCDKFCTYCIVPYTRGKVRSRKLTDILEEVNELIKLGYKDITLLGQNVNSYGKDFENSQFYFWNLLEEIAKTGVKRLRFTTSNPFDWNNEIINVMKKYDNIMPFIHLPIQSGDEEILLKMNRKMKIDTYKSYIDYIRENIPNVSISTDIIVGFPNETDEQFQKTLDLFNYVKYDNAYTFIYSPREGTPAAKIEDNISLETKKKRLETLNELVRKYAKENNEKYIGMTLEVLVEGKSKTNKDILTGYSPQQKVVNFTGNAKPGEIIKVKILSASRFSLNGEQLNEK</sequence>
<dbReference type="PROSITE" id="PS51918">
    <property type="entry name" value="RADICAL_SAM"/>
    <property type="match status" value="1"/>
</dbReference>
<dbReference type="InterPro" id="IPR058240">
    <property type="entry name" value="rSAM_sf"/>
</dbReference>
<dbReference type="SFLD" id="SFLDG01082">
    <property type="entry name" value="B12-binding_domain_containing"/>
    <property type="match status" value="1"/>
</dbReference>
<name>A0A9E2NVU1_9BACT</name>
<comment type="subcellular location">
    <subcellularLocation>
        <location evidence="11">Cytoplasm</location>
    </subcellularLocation>
</comment>
<dbReference type="EC" id="2.8.4.3" evidence="10 11"/>
<dbReference type="PANTHER" id="PTHR43020">
    <property type="entry name" value="CDK5 REGULATORY SUBUNIT-ASSOCIATED PROTEIN 1"/>
    <property type="match status" value="1"/>
</dbReference>
<organism evidence="15 16">
    <name type="scientific">Candidatus Ureaplasma intestinipullorum</name>
    <dbReference type="NCBI Taxonomy" id="2838770"/>
    <lineage>
        <taxon>Bacteria</taxon>
        <taxon>Bacillati</taxon>
        <taxon>Mycoplasmatota</taxon>
        <taxon>Mycoplasmoidales</taxon>
        <taxon>Mycoplasmoidaceae</taxon>
        <taxon>Ureaplasma</taxon>
    </lineage>
</organism>
<dbReference type="AlphaFoldDB" id="A0A9E2NVU1"/>
<dbReference type="Pfam" id="PF04055">
    <property type="entry name" value="Radical_SAM"/>
    <property type="match status" value="1"/>
</dbReference>
<keyword evidence="3 11" id="KW-0963">Cytoplasm</keyword>
<evidence type="ECO:0000256" key="9">
    <source>
        <dbReference type="ARBA" id="ARBA00023014"/>
    </source>
</evidence>
<comment type="catalytic activity">
    <reaction evidence="11">
        <text>N(6)-dimethylallyladenosine(37) in tRNA + (sulfur carrier)-SH + AH2 + 2 S-adenosyl-L-methionine = 2-methylsulfanyl-N(6)-dimethylallyladenosine(37) in tRNA + (sulfur carrier)-H + 5'-deoxyadenosine + L-methionine + A + S-adenosyl-L-homocysteine + 2 H(+)</text>
        <dbReference type="Rhea" id="RHEA:37067"/>
        <dbReference type="Rhea" id="RHEA-COMP:10375"/>
        <dbReference type="Rhea" id="RHEA-COMP:10376"/>
        <dbReference type="Rhea" id="RHEA-COMP:14737"/>
        <dbReference type="Rhea" id="RHEA-COMP:14739"/>
        <dbReference type="ChEBI" id="CHEBI:13193"/>
        <dbReference type="ChEBI" id="CHEBI:15378"/>
        <dbReference type="ChEBI" id="CHEBI:17319"/>
        <dbReference type="ChEBI" id="CHEBI:17499"/>
        <dbReference type="ChEBI" id="CHEBI:29917"/>
        <dbReference type="ChEBI" id="CHEBI:57844"/>
        <dbReference type="ChEBI" id="CHEBI:57856"/>
        <dbReference type="ChEBI" id="CHEBI:59789"/>
        <dbReference type="ChEBI" id="CHEBI:64428"/>
        <dbReference type="ChEBI" id="CHEBI:74415"/>
        <dbReference type="ChEBI" id="CHEBI:74417"/>
        <dbReference type="EC" id="2.8.4.3"/>
    </reaction>
</comment>
<dbReference type="InterPro" id="IPR006463">
    <property type="entry name" value="MiaB_methiolase"/>
</dbReference>
<evidence type="ECO:0000256" key="5">
    <source>
        <dbReference type="ARBA" id="ARBA00022691"/>
    </source>
</evidence>
<evidence type="ECO:0000256" key="1">
    <source>
        <dbReference type="ARBA" id="ARBA00003234"/>
    </source>
</evidence>
<keyword evidence="5 11" id="KW-0949">S-adenosyl-L-methionine</keyword>
<dbReference type="EMBL" id="JAHLFM010000018">
    <property type="protein sequence ID" value="MBU3830762.1"/>
    <property type="molecule type" value="Genomic_DNA"/>
</dbReference>
<comment type="cofactor">
    <cofactor evidence="11">
        <name>[4Fe-4S] cluster</name>
        <dbReference type="ChEBI" id="CHEBI:49883"/>
    </cofactor>
    <text evidence="11">Binds 2 [4Fe-4S] clusters. One cluster is coordinated with 3 cysteines and an exchangeable S-adenosyl-L-methionine.</text>
</comment>
<evidence type="ECO:0000313" key="16">
    <source>
        <dbReference type="Proteomes" id="UP000824247"/>
    </source>
</evidence>
<dbReference type="PROSITE" id="PS01278">
    <property type="entry name" value="MTTASE_RADICAL"/>
    <property type="match status" value="1"/>
</dbReference>
<comment type="similarity">
    <text evidence="11">Belongs to the methylthiotransferase family. MiaB subfamily.</text>
</comment>
<feature type="domain" description="TRAM" evidence="12">
    <location>
        <begin position="421"/>
        <end position="483"/>
    </location>
</feature>
<proteinExistence type="inferred from homology"/>
<evidence type="ECO:0000256" key="6">
    <source>
        <dbReference type="ARBA" id="ARBA00022694"/>
    </source>
</evidence>
<keyword evidence="4 11" id="KW-0808">Transferase</keyword>
<evidence type="ECO:0000313" key="15">
    <source>
        <dbReference type="EMBL" id="MBU3830762.1"/>
    </source>
</evidence>
<keyword evidence="7 11" id="KW-0479">Metal-binding</keyword>
<feature type="domain" description="MTTase N-terminal" evidence="13">
    <location>
        <begin position="47"/>
        <end position="165"/>
    </location>
</feature>
<dbReference type="Proteomes" id="UP000824247">
    <property type="component" value="Unassembled WGS sequence"/>
</dbReference>
<gene>
    <name evidence="11 15" type="primary">miaB</name>
    <name evidence="15" type="ORF">H9897_01205</name>
</gene>
<comment type="subunit">
    <text evidence="11">Monomer.</text>
</comment>
<dbReference type="Pfam" id="PF01938">
    <property type="entry name" value="TRAM"/>
    <property type="match status" value="1"/>
</dbReference>
<dbReference type="NCBIfam" id="TIGR00089">
    <property type="entry name" value="MiaB/RimO family radical SAM methylthiotransferase"/>
    <property type="match status" value="1"/>
</dbReference>
<feature type="binding site" evidence="11">
    <location>
        <position position="206"/>
    </location>
    <ligand>
        <name>[4Fe-4S] cluster</name>
        <dbReference type="ChEBI" id="CHEBI:49883"/>
        <label>2</label>
        <note>4Fe-4S-S-AdoMet</note>
    </ligand>
</feature>
<keyword evidence="2 11" id="KW-0004">4Fe-4S</keyword>
<dbReference type="InterPro" id="IPR023404">
    <property type="entry name" value="rSAM_horseshoe"/>
</dbReference>
<dbReference type="PANTHER" id="PTHR43020:SF2">
    <property type="entry name" value="MITOCHONDRIAL TRNA METHYLTHIOTRANSFERASE CDK5RAP1"/>
    <property type="match status" value="1"/>
</dbReference>
<dbReference type="SUPFAM" id="SSF102114">
    <property type="entry name" value="Radical SAM enzymes"/>
    <property type="match status" value="1"/>
</dbReference>
<dbReference type="InterPro" id="IPR006638">
    <property type="entry name" value="Elp3/MiaA/NifB-like_rSAM"/>
</dbReference>
<dbReference type="InterPro" id="IPR007197">
    <property type="entry name" value="rSAM"/>
</dbReference>
<evidence type="ECO:0000256" key="8">
    <source>
        <dbReference type="ARBA" id="ARBA00023004"/>
    </source>
</evidence>
<dbReference type="InterPro" id="IPR020612">
    <property type="entry name" value="Methylthiotransferase_CS"/>
</dbReference>
<dbReference type="PROSITE" id="PS51449">
    <property type="entry name" value="MTTASE_N"/>
    <property type="match status" value="1"/>
</dbReference>
<protein>
    <recommendedName>
        <fullName evidence="10 11">tRNA-2-methylthio-N(6)-dimethylallyladenosine synthase</fullName>
        <ecNumber evidence="10 11">2.8.4.3</ecNumber>
    </recommendedName>
    <alternativeName>
        <fullName evidence="11">(Dimethylallyl)adenosine tRNA methylthiotransferase MiaB</fullName>
    </alternativeName>
    <alternativeName>
        <fullName evidence="11">tRNA-i(6)A37 methylthiotransferase</fullName>
    </alternativeName>
</protein>
<evidence type="ECO:0000256" key="2">
    <source>
        <dbReference type="ARBA" id="ARBA00022485"/>
    </source>
</evidence>
<feature type="binding site" evidence="11">
    <location>
        <position position="202"/>
    </location>
    <ligand>
        <name>[4Fe-4S] cluster</name>
        <dbReference type="ChEBI" id="CHEBI:49883"/>
        <label>2</label>
        <note>4Fe-4S-S-AdoMet</note>
    </ligand>
</feature>
<reference evidence="15" key="1">
    <citation type="journal article" date="2021" name="PeerJ">
        <title>Extensive microbial diversity within the chicken gut microbiome revealed by metagenomics and culture.</title>
        <authorList>
            <person name="Gilroy R."/>
            <person name="Ravi A."/>
            <person name="Getino M."/>
            <person name="Pursley I."/>
            <person name="Horton D.L."/>
            <person name="Alikhan N.F."/>
            <person name="Baker D."/>
            <person name="Gharbi K."/>
            <person name="Hall N."/>
            <person name="Watson M."/>
            <person name="Adriaenssens E.M."/>
            <person name="Foster-Nyarko E."/>
            <person name="Jarju S."/>
            <person name="Secka A."/>
            <person name="Antonio M."/>
            <person name="Oren A."/>
            <person name="Chaudhuri R.R."/>
            <person name="La Ragione R."/>
            <person name="Hildebrand F."/>
            <person name="Pallen M.J."/>
        </authorList>
    </citation>
    <scope>NUCLEOTIDE SEQUENCE</scope>
    <source>
        <strain evidence="15">A5-1222</strain>
    </source>
</reference>
<evidence type="ECO:0000256" key="4">
    <source>
        <dbReference type="ARBA" id="ARBA00022679"/>
    </source>
</evidence>
<dbReference type="SFLD" id="SFLDG01061">
    <property type="entry name" value="methylthiotransferase"/>
    <property type="match status" value="1"/>
</dbReference>
<comment type="function">
    <text evidence="1 11">Catalyzes the methylthiolation of N6-(dimethylallyl)adenosine (i(6)A), leading to the formation of 2-methylthio-N6-(dimethylallyl)adenosine (ms(2)i(6)A) at position 37 in tRNAs that read codons beginning with uridine.</text>
</comment>
<dbReference type="FunFam" id="3.40.50.12160:FF:000006">
    <property type="entry name" value="tRNA-2-methylthio-N(6)-dimethylallyladenosine synthase"/>
    <property type="match status" value="1"/>
</dbReference>
<comment type="caution">
    <text evidence="15">The sequence shown here is derived from an EMBL/GenBank/DDBJ whole genome shotgun (WGS) entry which is preliminary data.</text>
</comment>
<dbReference type="InterPro" id="IPR038135">
    <property type="entry name" value="Methylthiotransferase_N_sf"/>
</dbReference>
<dbReference type="GO" id="GO:0051539">
    <property type="term" value="F:4 iron, 4 sulfur cluster binding"/>
    <property type="evidence" value="ECO:0007669"/>
    <property type="project" value="UniProtKB-UniRule"/>
</dbReference>
<dbReference type="GO" id="GO:0046872">
    <property type="term" value="F:metal ion binding"/>
    <property type="evidence" value="ECO:0007669"/>
    <property type="project" value="UniProtKB-KW"/>
</dbReference>
<dbReference type="Pfam" id="PF00919">
    <property type="entry name" value="UPF0004"/>
    <property type="match status" value="1"/>
</dbReference>
<dbReference type="HAMAP" id="MF_01864">
    <property type="entry name" value="tRNA_metthiotr_MiaB"/>
    <property type="match status" value="1"/>
</dbReference>
<accession>A0A9E2NVU1</accession>
<keyword evidence="8 11" id="KW-0408">Iron</keyword>